<feature type="chain" id="PRO_5039460457" evidence="3">
    <location>
        <begin position="28"/>
        <end position="330"/>
    </location>
</feature>
<keyword evidence="1 5" id="KW-0413">Isomerase</keyword>
<feature type="domain" description="PpiC" evidence="4">
    <location>
        <begin position="155"/>
        <end position="252"/>
    </location>
</feature>
<dbReference type="InterPro" id="IPR000297">
    <property type="entry name" value="PPIase_PpiC"/>
</dbReference>
<sequence>MKKITAITAAAALSASVLLSGCGGSQAAMKIGEYTVSQGDVEIVTDAYFSSYGDYEASKELAVSNLRDAITAYAVAQSRGLTLTDEEQSNVTQGKANFAKTFGSASEYNKARKKAGADEEIIEAFIAQPLYEQKLSEAAQLPEPTDDDLKAYFKEHYLRAKHILLMFENESDTGLLERRAQDLLKRAQNGENFDELVTTFSEDPGSSSAPDGYIFTDGEMVQEFEDAVKSIQPGEFTMCESSYGYHVIQRLPLDESDEKFNEFFETYKSSVSSAKERDDLTAAIQSMAEEDGITVEVLDDVINAIPSPTPQATEEPETADGSAETTETAE</sequence>
<dbReference type="GO" id="GO:0003755">
    <property type="term" value="F:peptidyl-prolyl cis-trans isomerase activity"/>
    <property type="evidence" value="ECO:0007669"/>
    <property type="project" value="UniProtKB-KW"/>
</dbReference>
<evidence type="ECO:0000256" key="1">
    <source>
        <dbReference type="PROSITE-ProRule" id="PRU00278"/>
    </source>
</evidence>
<gene>
    <name evidence="5" type="ORF">IAA60_05435</name>
</gene>
<dbReference type="PROSITE" id="PS51257">
    <property type="entry name" value="PROKAR_LIPOPROTEIN"/>
    <property type="match status" value="1"/>
</dbReference>
<organism evidence="5 6">
    <name type="scientific">Candidatus Ornithomonoglobus intestinigallinarum</name>
    <dbReference type="NCBI Taxonomy" id="2840894"/>
    <lineage>
        <taxon>Bacteria</taxon>
        <taxon>Bacillati</taxon>
        <taxon>Bacillota</taxon>
        <taxon>Clostridia</taxon>
        <taxon>Candidatus Ornithomonoglobus</taxon>
    </lineage>
</organism>
<proteinExistence type="predicted"/>
<dbReference type="SUPFAM" id="SSF54534">
    <property type="entry name" value="FKBP-like"/>
    <property type="match status" value="1"/>
</dbReference>
<dbReference type="AlphaFoldDB" id="A0A9D1H3A4"/>
<keyword evidence="3" id="KW-0732">Signal</keyword>
<dbReference type="InterPro" id="IPR027304">
    <property type="entry name" value="Trigger_fact/SurA_dom_sf"/>
</dbReference>
<dbReference type="EMBL" id="DVLU01000053">
    <property type="protein sequence ID" value="HIT85331.1"/>
    <property type="molecule type" value="Genomic_DNA"/>
</dbReference>
<dbReference type="InterPro" id="IPR046357">
    <property type="entry name" value="PPIase_dom_sf"/>
</dbReference>
<evidence type="ECO:0000256" key="2">
    <source>
        <dbReference type="SAM" id="MobiDB-lite"/>
    </source>
</evidence>
<dbReference type="PANTHER" id="PTHR47245:SF2">
    <property type="entry name" value="PEPTIDYL-PROLYL CIS-TRANS ISOMERASE HP_0175-RELATED"/>
    <property type="match status" value="1"/>
</dbReference>
<feature type="region of interest" description="Disordered" evidence="2">
    <location>
        <begin position="305"/>
        <end position="330"/>
    </location>
</feature>
<evidence type="ECO:0000313" key="5">
    <source>
        <dbReference type="EMBL" id="HIT85331.1"/>
    </source>
</evidence>
<dbReference type="InterPro" id="IPR050245">
    <property type="entry name" value="PrsA_foldase"/>
</dbReference>
<evidence type="ECO:0000313" key="6">
    <source>
        <dbReference type="Proteomes" id="UP000824165"/>
    </source>
</evidence>
<reference evidence="5" key="2">
    <citation type="journal article" date="2021" name="PeerJ">
        <title>Extensive microbial diversity within the chicken gut microbiome revealed by metagenomics and culture.</title>
        <authorList>
            <person name="Gilroy R."/>
            <person name="Ravi A."/>
            <person name="Getino M."/>
            <person name="Pursley I."/>
            <person name="Horton D.L."/>
            <person name="Alikhan N.F."/>
            <person name="Baker D."/>
            <person name="Gharbi K."/>
            <person name="Hall N."/>
            <person name="Watson M."/>
            <person name="Adriaenssens E.M."/>
            <person name="Foster-Nyarko E."/>
            <person name="Jarju S."/>
            <person name="Secka A."/>
            <person name="Antonio M."/>
            <person name="Oren A."/>
            <person name="Chaudhuri R.R."/>
            <person name="La Ragione R."/>
            <person name="Hildebrand F."/>
            <person name="Pallen M.J."/>
        </authorList>
    </citation>
    <scope>NUCLEOTIDE SEQUENCE</scope>
    <source>
        <strain evidence="5">CHK181-108</strain>
    </source>
</reference>
<dbReference type="PANTHER" id="PTHR47245">
    <property type="entry name" value="PEPTIDYLPROLYL ISOMERASE"/>
    <property type="match status" value="1"/>
</dbReference>
<evidence type="ECO:0000256" key="3">
    <source>
        <dbReference type="SAM" id="SignalP"/>
    </source>
</evidence>
<reference evidence="5" key="1">
    <citation type="submission" date="2020-10" db="EMBL/GenBank/DDBJ databases">
        <authorList>
            <person name="Gilroy R."/>
        </authorList>
    </citation>
    <scope>NUCLEOTIDE SEQUENCE</scope>
    <source>
        <strain evidence="5">CHK181-108</strain>
    </source>
</reference>
<keyword evidence="1" id="KW-0697">Rotamase</keyword>
<dbReference type="SUPFAM" id="SSF109998">
    <property type="entry name" value="Triger factor/SurA peptide-binding domain-like"/>
    <property type="match status" value="1"/>
</dbReference>
<accession>A0A9D1H3A4</accession>
<name>A0A9D1H3A4_9FIRM</name>
<dbReference type="Gene3D" id="3.10.50.40">
    <property type="match status" value="1"/>
</dbReference>
<dbReference type="PROSITE" id="PS50198">
    <property type="entry name" value="PPIC_PPIASE_2"/>
    <property type="match status" value="1"/>
</dbReference>
<feature type="signal peptide" evidence="3">
    <location>
        <begin position="1"/>
        <end position="27"/>
    </location>
</feature>
<comment type="caution">
    <text evidence="5">The sequence shown here is derived from an EMBL/GenBank/DDBJ whole genome shotgun (WGS) entry which is preliminary data.</text>
</comment>
<dbReference type="Proteomes" id="UP000824165">
    <property type="component" value="Unassembled WGS sequence"/>
</dbReference>
<dbReference type="Pfam" id="PF13616">
    <property type="entry name" value="Rotamase_3"/>
    <property type="match status" value="1"/>
</dbReference>
<protein>
    <submittedName>
        <fullName evidence="5">Peptidylprolyl isomerase</fullName>
    </submittedName>
</protein>
<evidence type="ECO:0000259" key="4">
    <source>
        <dbReference type="PROSITE" id="PS50198"/>
    </source>
</evidence>